<evidence type="ECO:0000313" key="2">
    <source>
        <dbReference type="Proteomes" id="UP001163203"/>
    </source>
</evidence>
<keyword evidence="2" id="KW-1185">Reference proteome</keyword>
<name>A0ABY7B479_9PSEU</name>
<reference evidence="1" key="1">
    <citation type="submission" date="2022-11" db="EMBL/GenBank/DDBJ databases">
        <authorList>
            <person name="Mo P."/>
        </authorList>
    </citation>
    <scope>NUCLEOTIDE SEQUENCE</scope>
    <source>
        <strain evidence="1">HUAS 11-8</strain>
    </source>
</reference>
<evidence type="ECO:0000313" key="1">
    <source>
        <dbReference type="EMBL" id="WAL67112.1"/>
    </source>
</evidence>
<organism evidence="1 2">
    <name type="scientific">Amycolatopsis cynarae</name>
    <dbReference type="NCBI Taxonomy" id="2995223"/>
    <lineage>
        <taxon>Bacteria</taxon>
        <taxon>Bacillati</taxon>
        <taxon>Actinomycetota</taxon>
        <taxon>Actinomycetes</taxon>
        <taxon>Pseudonocardiales</taxon>
        <taxon>Pseudonocardiaceae</taxon>
        <taxon>Amycolatopsis</taxon>
    </lineage>
</organism>
<sequence length="172" mass="18847">MITFHPSPTGGEDYLDLHTPDGARFYLRRDEARTLAHAMLAATAKDVVCDDCGRRNGVHAVTCATPCGAVRLVPETELEKLRALLDAYAEEYLDPEGDCAHDHDDNRSKAAPKAFAALNEVLRYLTSMTGASHVVEGLPSQADNPIPAYARRVADELRARIAHELKQEVPRA</sequence>
<gene>
    <name evidence="1" type="ORF">ORV05_04810</name>
</gene>
<dbReference type="RefSeq" id="WP_268757238.1">
    <property type="nucleotide sequence ID" value="NZ_CP113836.1"/>
</dbReference>
<dbReference type="EMBL" id="CP113836">
    <property type="protein sequence ID" value="WAL67112.1"/>
    <property type="molecule type" value="Genomic_DNA"/>
</dbReference>
<accession>A0ABY7B479</accession>
<proteinExistence type="predicted"/>
<dbReference type="Proteomes" id="UP001163203">
    <property type="component" value="Chromosome"/>
</dbReference>
<protein>
    <submittedName>
        <fullName evidence="1">Uncharacterized protein</fullName>
    </submittedName>
</protein>